<accession>A0A9W4TY58</accession>
<evidence type="ECO:0000256" key="3">
    <source>
        <dbReference type="ARBA" id="ARBA00022786"/>
    </source>
</evidence>
<dbReference type="AlphaFoldDB" id="A0A9W4TY58"/>
<dbReference type="SUPFAM" id="SSF54495">
    <property type="entry name" value="UBC-like"/>
    <property type="match status" value="1"/>
</dbReference>
<dbReference type="Pfam" id="PF00179">
    <property type="entry name" value="UQ_con"/>
    <property type="match status" value="1"/>
</dbReference>
<keyword evidence="4 6" id="KW-0067">ATP-binding</keyword>
<evidence type="ECO:0000256" key="5">
    <source>
        <dbReference type="PROSITE-ProRule" id="PRU10133"/>
    </source>
</evidence>
<evidence type="ECO:0000256" key="2">
    <source>
        <dbReference type="ARBA" id="ARBA00022741"/>
    </source>
</evidence>
<organism evidence="8 9">
    <name type="scientific">Candida verbasci</name>
    <dbReference type="NCBI Taxonomy" id="1227364"/>
    <lineage>
        <taxon>Eukaryota</taxon>
        <taxon>Fungi</taxon>
        <taxon>Dikarya</taxon>
        <taxon>Ascomycota</taxon>
        <taxon>Saccharomycotina</taxon>
        <taxon>Pichiomycetes</taxon>
        <taxon>Debaryomycetaceae</taxon>
        <taxon>Candida/Lodderomyces clade</taxon>
        <taxon>Candida</taxon>
    </lineage>
</organism>
<dbReference type="InterPro" id="IPR050113">
    <property type="entry name" value="Ub_conjugating_enzyme"/>
</dbReference>
<dbReference type="EMBL" id="CANTUO010000003">
    <property type="protein sequence ID" value="CAI5759085.1"/>
    <property type="molecule type" value="Genomic_DNA"/>
</dbReference>
<name>A0A9W4TY58_9ASCO</name>
<protein>
    <recommendedName>
        <fullName evidence="7">UBC core domain-containing protein</fullName>
    </recommendedName>
</protein>
<evidence type="ECO:0000313" key="9">
    <source>
        <dbReference type="Proteomes" id="UP001152885"/>
    </source>
</evidence>
<evidence type="ECO:0000313" key="8">
    <source>
        <dbReference type="EMBL" id="CAI5759085.1"/>
    </source>
</evidence>
<feature type="domain" description="UBC core" evidence="7">
    <location>
        <begin position="6"/>
        <end position="163"/>
    </location>
</feature>
<dbReference type="InterPro" id="IPR016135">
    <property type="entry name" value="UBQ-conjugating_enzyme/RWD"/>
</dbReference>
<dbReference type="GO" id="GO:0005524">
    <property type="term" value="F:ATP binding"/>
    <property type="evidence" value="ECO:0007669"/>
    <property type="project" value="UniProtKB-UniRule"/>
</dbReference>
<dbReference type="InterPro" id="IPR000608">
    <property type="entry name" value="UBC"/>
</dbReference>
<dbReference type="SMART" id="SM00212">
    <property type="entry name" value="UBCc"/>
    <property type="match status" value="1"/>
</dbReference>
<reference evidence="8" key="1">
    <citation type="submission" date="2022-12" db="EMBL/GenBank/DDBJ databases">
        <authorList>
            <person name="Brejova B."/>
        </authorList>
    </citation>
    <scope>NUCLEOTIDE SEQUENCE</scope>
</reference>
<dbReference type="InterPro" id="IPR023313">
    <property type="entry name" value="UBQ-conjugating_AS"/>
</dbReference>
<evidence type="ECO:0000256" key="1">
    <source>
        <dbReference type="ARBA" id="ARBA00022679"/>
    </source>
</evidence>
<comment type="similarity">
    <text evidence="6">Belongs to the ubiquitin-conjugating enzyme family.</text>
</comment>
<comment type="caution">
    <text evidence="8">The sequence shown here is derived from an EMBL/GenBank/DDBJ whole genome shotgun (WGS) entry which is preliminary data.</text>
</comment>
<evidence type="ECO:0000256" key="6">
    <source>
        <dbReference type="RuleBase" id="RU362109"/>
    </source>
</evidence>
<evidence type="ECO:0000256" key="4">
    <source>
        <dbReference type="ARBA" id="ARBA00022840"/>
    </source>
</evidence>
<gene>
    <name evidence="8" type="ORF">CANVERA_P3594</name>
</gene>
<dbReference type="PANTHER" id="PTHR24067">
    <property type="entry name" value="UBIQUITIN-CONJUGATING ENZYME E2"/>
    <property type="match status" value="1"/>
</dbReference>
<dbReference type="PROSITE" id="PS50127">
    <property type="entry name" value="UBC_2"/>
    <property type="match status" value="1"/>
</dbReference>
<keyword evidence="9" id="KW-1185">Reference proteome</keyword>
<dbReference type="OrthoDB" id="406833at2759"/>
<dbReference type="Gene3D" id="3.10.110.10">
    <property type="entry name" value="Ubiquitin Conjugating Enzyme"/>
    <property type="match status" value="1"/>
</dbReference>
<keyword evidence="1" id="KW-0808">Transferase</keyword>
<keyword evidence="3 6" id="KW-0833">Ubl conjugation pathway</keyword>
<dbReference type="Proteomes" id="UP001152885">
    <property type="component" value="Unassembled WGS sequence"/>
</dbReference>
<dbReference type="GO" id="GO:0016740">
    <property type="term" value="F:transferase activity"/>
    <property type="evidence" value="ECO:0007669"/>
    <property type="project" value="UniProtKB-KW"/>
</dbReference>
<dbReference type="CDD" id="cd23808">
    <property type="entry name" value="UBCc_UBE2W"/>
    <property type="match status" value="1"/>
</dbReference>
<keyword evidence="2 6" id="KW-0547">Nucleotide-binding</keyword>
<proteinExistence type="inferred from homology"/>
<evidence type="ECO:0000259" key="7">
    <source>
        <dbReference type="PROSITE" id="PS50127"/>
    </source>
</evidence>
<feature type="active site" description="Glycyl thioester intermediate" evidence="5">
    <location>
        <position position="103"/>
    </location>
</feature>
<sequence>MAKPHPFHKRLIKEYTSIQKNKLPGIKLIYNDDQLINYIFQIIILNNEEIYKPDVKYYLSIIITNEYPVDSPQVKFISYSEDENTELSDIPLHPHIYSNGHICLNLLGEDWTPACSIESILLSIQSMLNNNQLLTRPPDNDSYIKHAPLNPKQSKFIYHDDNV</sequence>
<dbReference type="PROSITE" id="PS00183">
    <property type="entry name" value="UBC_1"/>
    <property type="match status" value="1"/>
</dbReference>